<sequence>MRITQYTIEGSPIFYEFSFNGNTIEYTYDNSMDGYTGQGKGRRSTSCSGISKKQVNLAVADKKYVLVGCSSEVIGNTFYFN</sequence>
<evidence type="ECO:0000313" key="2">
    <source>
        <dbReference type="Proteomes" id="UP000272528"/>
    </source>
</evidence>
<dbReference type="Proteomes" id="UP000272528">
    <property type="component" value="Chromosome"/>
</dbReference>
<dbReference type="OrthoDB" id="1912370at2"/>
<name>A0A3Q8X6L6_9BACL</name>
<organism evidence="1 2">
    <name type="scientific">Paenibacillus albus</name>
    <dbReference type="NCBI Taxonomy" id="2495582"/>
    <lineage>
        <taxon>Bacteria</taxon>
        <taxon>Bacillati</taxon>
        <taxon>Bacillota</taxon>
        <taxon>Bacilli</taxon>
        <taxon>Bacillales</taxon>
        <taxon>Paenibacillaceae</taxon>
        <taxon>Paenibacillus</taxon>
    </lineage>
</organism>
<dbReference type="AlphaFoldDB" id="A0A3Q8X6L6"/>
<keyword evidence="2" id="KW-1185">Reference proteome</keyword>
<gene>
    <name evidence="1" type="ORF">EJC50_19000</name>
</gene>
<dbReference type="EMBL" id="CP034437">
    <property type="protein sequence ID" value="AZN41533.1"/>
    <property type="molecule type" value="Genomic_DNA"/>
</dbReference>
<dbReference type="Pfam" id="PF14275">
    <property type="entry name" value="DUF4362"/>
    <property type="match status" value="1"/>
</dbReference>
<dbReference type="KEGG" id="palb:EJC50_19000"/>
<dbReference type="RefSeq" id="WP_126017240.1">
    <property type="nucleotide sequence ID" value="NZ_CP034437.1"/>
</dbReference>
<reference evidence="2" key="1">
    <citation type="submission" date="2018-12" db="EMBL/GenBank/DDBJ databases">
        <title>Genome sequence of Peanibacillus sp.</title>
        <authorList>
            <person name="Subramani G."/>
            <person name="Srinivasan S."/>
            <person name="Kim M.K."/>
        </authorList>
    </citation>
    <scope>NUCLEOTIDE SEQUENCE [LARGE SCALE GENOMIC DNA]</scope>
    <source>
        <strain evidence="2">18JY67-1</strain>
    </source>
</reference>
<evidence type="ECO:0000313" key="1">
    <source>
        <dbReference type="EMBL" id="AZN41533.1"/>
    </source>
</evidence>
<proteinExistence type="predicted"/>
<dbReference type="InterPro" id="IPR025372">
    <property type="entry name" value="DUF4362"/>
</dbReference>
<accession>A0A3Q8X6L6</accession>
<protein>
    <submittedName>
        <fullName evidence="1">DUF4362 domain-containing protein</fullName>
    </submittedName>
</protein>